<dbReference type="SUPFAM" id="SSF55729">
    <property type="entry name" value="Acyl-CoA N-acyltransferases (Nat)"/>
    <property type="match status" value="1"/>
</dbReference>
<dbReference type="Pfam" id="PF13302">
    <property type="entry name" value="Acetyltransf_3"/>
    <property type="match status" value="1"/>
</dbReference>
<keyword evidence="6" id="KW-1185">Reference proteome</keyword>
<dbReference type="EMBL" id="JAGTXB010000006">
    <property type="protein sequence ID" value="MBS0028593.1"/>
    <property type="molecule type" value="Genomic_DNA"/>
</dbReference>
<dbReference type="InterPro" id="IPR016181">
    <property type="entry name" value="Acyl_CoA_acyltransferase"/>
</dbReference>
<dbReference type="RefSeq" id="WP_211973692.1">
    <property type="nucleotide sequence ID" value="NZ_CBFHAM010000075.1"/>
</dbReference>
<gene>
    <name evidence="5" type="ORF">KE626_14830</name>
</gene>
<evidence type="ECO:0000313" key="5">
    <source>
        <dbReference type="EMBL" id="MBS0028593.1"/>
    </source>
</evidence>
<organism evidence="5 6">
    <name type="scientific">Chitinophaga hostae</name>
    <dbReference type="NCBI Taxonomy" id="2831022"/>
    <lineage>
        <taxon>Bacteria</taxon>
        <taxon>Pseudomonadati</taxon>
        <taxon>Bacteroidota</taxon>
        <taxon>Chitinophagia</taxon>
        <taxon>Chitinophagales</taxon>
        <taxon>Chitinophagaceae</taxon>
        <taxon>Chitinophaga</taxon>
    </lineage>
</organism>
<evidence type="ECO:0000256" key="3">
    <source>
        <dbReference type="ARBA" id="ARBA00038502"/>
    </source>
</evidence>
<dbReference type="PANTHER" id="PTHR43792">
    <property type="entry name" value="GNAT FAMILY, PUTATIVE (AFU_ORTHOLOGUE AFUA_3G00765)-RELATED-RELATED"/>
    <property type="match status" value="1"/>
</dbReference>
<keyword evidence="1" id="KW-0808">Transferase</keyword>
<keyword evidence="2" id="KW-0012">Acyltransferase</keyword>
<feature type="domain" description="N-acetyltransferase" evidence="4">
    <location>
        <begin position="8"/>
        <end position="170"/>
    </location>
</feature>
<name>A0ABS5J042_9BACT</name>
<dbReference type="InterPro" id="IPR051531">
    <property type="entry name" value="N-acetyltransferase"/>
</dbReference>
<comment type="similarity">
    <text evidence="3">Belongs to the acetyltransferase family. RimJ subfamily.</text>
</comment>
<dbReference type="Gene3D" id="3.40.630.30">
    <property type="match status" value="1"/>
</dbReference>
<proteinExistence type="inferred from homology"/>
<dbReference type="PANTHER" id="PTHR43792:SF8">
    <property type="entry name" value="[RIBOSOMAL PROTEIN US5]-ALANINE N-ACETYLTRANSFERASE"/>
    <property type="match status" value="1"/>
</dbReference>
<dbReference type="PROSITE" id="PS51186">
    <property type="entry name" value="GNAT"/>
    <property type="match status" value="1"/>
</dbReference>
<sequence>MELTSLRLLLTPVTTADIPVIHRLHSMPETDEYNTLGIPADIAVTADVVNGWLRDADQQVWCITVRDTREFIGLAALVLKTPRFRSAEVWYKLDPAWWGQGLATETVTTLVQYAFDQLNLHRVEAGCAVNNKGSARVLEKSGMQLEGRKRKVLPIRGTWSDNFMYAILAEDRRH</sequence>
<reference evidence="5 6" key="1">
    <citation type="submission" date="2021-04" db="EMBL/GenBank/DDBJ databases">
        <title>Chitinophaga sp. nov., isolated from the rhizosphere soil.</title>
        <authorList>
            <person name="He S."/>
        </authorList>
    </citation>
    <scope>NUCLEOTIDE SEQUENCE [LARGE SCALE GENOMIC DNA]</scope>
    <source>
        <strain evidence="5 6">2R12</strain>
    </source>
</reference>
<evidence type="ECO:0000259" key="4">
    <source>
        <dbReference type="PROSITE" id="PS51186"/>
    </source>
</evidence>
<dbReference type="InterPro" id="IPR000182">
    <property type="entry name" value="GNAT_dom"/>
</dbReference>
<comment type="caution">
    <text evidence="5">The sequence shown here is derived from an EMBL/GenBank/DDBJ whole genome shotgun (WGS) entry which is preliminary data.</text>
</comment>
<accession>A0ABS5J042</accession>
<dbReference type="Proteomes" id="UP000676386">
    <property type="component" value="Unassembled WGS sequence"/>
</dbReference>
<evidence type="ECO:0000256" key="1">
    <source>
        <dbReference type="ARBA" id="ARBA00022679"/>
    </source>
</evidence>
<protein>
    <submittedName>
        <fullName evidence="5">GNAT family N-acetyltransferase</fullName>
    </submittedName>
</protein>
<evidence type="ECO:0000313" key="6">
    <source>
        <dbReference type="Proteomes" id="UP000676386"/>
    </source>
</evidence>
<evidence type="ECO:0000256" key="2">
    <source>
        <dbReference type="ARBA" id="ARBA00023315"/>
    </source>
</evidence>